<dbReference type="EC" id="3.4.13.22" evidence="9 10"/>
<evidence type="ECO:0000313" key="11">
    <source>
        <dbReference type="EMBL" id="SEG56002.1"/>
    </source>
</evidence>
<keyword evidence="8 10" id="KW-0961">Cell wall biogenesis/degradation</keyword>
<evidence type="ECO:0000256" key="6">
    <source>
        <dbReference type="ARBA" id="ARBA00022997"/>
    </source>
</evidence>
<dbReference type="GO" id="GO:0008270">
    <property type="term" value="F:zinc ion binding"/>
    <property type="evidence" value="ECO:0007669"/>
    <property type="project" value="UniProtKB-UniRule"/>
</dbReference>
<feature type="binding site" evidence="9">
    <location>
        <position position="141"/>
    </location>
    <ligand>
        <name>Zn(2+)</name>
        <dbReference type="ChEBI" id="CHEBI:29105"/>
        <note>catalytic</note>
    </ligand>
</feature>
<keyword evidence="4 9" id="KW-0378">Hydrolase</keyword>
<proteinExistence type="inferred from homology"/>
<feature type="binding site" evidence="9">
    <location>
        <position position="148"/>
    </location>
    <ligand>
        <name>Zn(2+)</name>
        <dbReference type="ChEBI" id="CHEBI:29105"/>
        <note>catalytic</note>
    </ligand>
</feature>
<reference evidence="12" key="1">
    <citation type="submission" date="2016-10" db="EMBL/GenBank/DDBJ databases">
        <authorList>
            <person name="Varghese N."/>
            <person name="Submissions S."/>
        </authorList>
    </citation>
    <scope>NUCLEOTIDE SEQUENCE [LARGE SCALE GENOMIC DNA]</scope>
    <source>
        <strain evidence="12">DSM 22361</strain>
    </source>
</reference>
<protein>
    <recommendedName>
        <fullName evidence="9 10">D-alanyl-D-alanine dipeptidase</fullName>
        <shortName evidence="9 10">D-Ala-D-Ala dipeptidase</shortName>
        <ecNumber evidence="9 10">3.4.13.22</ecNumber>
    </recommendedName>
</protein>
<dbReference type="InterPro" id="IPR009045">
    <property type="entry name" value="Zn_M74/Hedgehog-like"/>
</dbReference>
<evidence type="ECO:0000256" key="10">
    <source>
        <dbReference type="PIRNR" id="PIRNR026671"/>
    </source>
</evidence>
<dbReference type="Gene3D" id="3.30.1380.10">
    <property type="match status" value="1"/>
</dbReference>
<evidence type="ECO:0000256" key="9">
    <source>
        <dbReference type="HAMAP-Rule" id="MF_01924"/>
    </source>
</evidence>
<dbReference type="Proteomes" id="UP000236731">
    <property type="component" value="Unassembled WGS sequence"/>
</dbReference>
<evidence type="ECO:0000256" key="7">
    <source>
        <dbReference type="ARBA" id="ARBA00023049"/>
    </source>
</evidence>
<dbReference type="PROSITE" id="PS51257">
    <property type="entry name" value="PROKAR_LIPOPROTEIN"/>
    <property type="match status" value="1"/>
</dbReference>
<keyword evidence="6 9" id="KW-0224">Dipeptidase</keyword>
<sequence>MKRNLFLYSLIFSLLFVSCGVQRQSIPDLFVDLKKAIPTLAIDLRYHGDHNFVGRPIRGYEGNRIYLSKAAAIALASAQRELAAENLGFKVFDAYRPQQAVDHFKEWASAIADTVAKQEFYPDVDKRDLFNLGYIAEKSGHSRGSTIDLTLIDLRDGKELDMGSGFDYFGERSHHDYQGITAVQKANRKKLRHIMEKHGFKSIAEEWWHYTLINEPNKEVYYDFPIR</sequence>
<comment type="cofactor">
    <cofactor evidence="9">
        <name>Zn(2+)</name>
        <dbReference type="ChEBI" id="CHEBI:29105"/>
    </cofactor>
    <text evidence="9">Binds 1 zinc ion per subunit.</text>
</comment>
<dbReference type="RefSeq" id="WP_103907083.1">
    <property type="nucleotide sequence ID" value="NZ_CP049246.1"/>
</dbReference>
<dbReference type="InterPro" id="IPR000755">
    <property type="entry name" value="A_A_dipeptidase"/>
</dbReference>
<evidence type="ECO:0000256" key="4">
    <source>
        <dbReference type="ARBA" id="ARBA00022801"/>
    </source>
</evidence>
<comment type="function">
    <text evidence="9 10">Catalyzes hydrolysis of the D-alanyl-D-alanine dipeptide.</text>
</comment>
<dbReference type="EMBL" id="FNUT01000009">
    <property type="protein sequence ID" value="SEG56002.1"/>
    <property type="molecule type" value="Genomic_DNA"/>
</dbReference>
<dbReference type="OrthoDB" id="9801430at2"/>
<dbReference type="GO" id="GO:0008237">
    <property type="term" value="F:metallopeptidase activity"/>
    <property type="evidence" value="ECO:0007669"/>
    <property type="project" value="UniProtKB-KW"/>
</dbReference>
<keyword evidence="2 9" id="KW-0645">Protease</keyword>
<feature type="binding site" evidence="9">
    <location>
        <position position="209"/>
    </location>
    <ligand>
        <name>Zn(2+)</name>
        <dbReference type="ChEBI" id="CHEBI:29105"/>
        <note>catalytic</note>
    </ligand>
</feature>
<evidence type="ECO:0000256" key="3">
    <source>
        <dbReference type="ARBA" id="ARBA00022723"/>
    </source>
</evidence>
<dbReference type="PIRSF" id="PIRSF026671">
    <property type="entry name" value="AA_dipeptidase"/>
    <property type="match status" value="1"/>
</dbReference>
<dbReference type="HAMAP" id="MF_01924">
    <property type="entry name" value="A_A_dipeptidase"/>
    <property type="match status" value="1"/>
</dbReference>
<feature type="active site" description="Proton donor/acceptor" evidence="9">
    <location>
        <position position="206"/>
    </location>
</feature>
<dbReference type="AlphaFoldDB" id="A0A1H6B5V0"/>
<gene>
    <name evidence="11" type="ORF">SAMN05421877_109183</name>
</gene>
<comment type="similarity">
    <text evidence="9 10">Belongs to the peptidase M15D family.</text>
</comment>
<organism evidence="11 12">
    <name type="scientific">Sphingobacterium lactis</name>
    <dbReference type="NCBI Taxonomy" id="797291"/>
    <lineage>
        <taxon>Bacteria</taxon>
        <taxon>Pseudomonadati</taxon>
        <taxon>Bacteroidota</taxon>
        <taxon>Sphingobacteriia</taxon>
        <taxon>Sphingobacteriales</taxon>
        <taxon>Sphingobacteriaceae</taxon>
        <taxon>Sphingobacterium</taxon>
    </lineage>
</organism>
<evidence type="ECO:0000256" key="1">
    <source>
        <dbReference type="ARBA" id="ARBA00001362"/>
    </source>
</evidence>
<accession>A0A1H6B5V0</accession>
<keyword evidence="12" id="KW-1185">Reference proteome</keyword>
<keyword evidence="3 9" id="KW-0479">Metal-binding</keyword>
<keyword evidence="7 9" id="KW-0482">Metalloprotease</keyword>
<evidence type="ECO:0000256" key="8">
    <source>
        <dbReference type="ARBA" id="ARBA00023316"/>
    </source>
</evidence>
<dbReference type="PANTHER" id="PTHR43126:SF1">
    <property type="entry name" value="D-ALANYL-D-ALANINE DIPEPTIDASE"/>
    <property type="match status" value="1"/>
</dbReference>
<dbReference type="GO" id="GO:0160237">
    <property type="term" value="F:D-Ala-D-Ala dipeptidase activity"/>
    <property type="evidence" value="ECO:0007669"/>
    <property type="project" value="UniProtKB-EC"/>
</dbReference>
<dbReference type="PANTHER" id="PTHR43126">
    <property type="entry name" value="D-ALANYL-D-ALANINE DIPEPTIDASE"/>
    <property type="match status" value="1"/>
</dbReference>
<dbReference type="GO" id="GO:0006508">
    <property type="term" value="P:proteolysis"/>
    <property type="evidence" value="ECO:0007669"/>
    <property type="project" value="UniProtKB-KW"/>
</dbReference>
<evidence type="ECO:0000313" key="12">
    <source>
        <dbReference type="Proteomes" id="UP000236731"/>
    </source>
</evidence>
<dbReference type="GO" id="GO:0071555">
    <property type="term" value="P:cell wall organization"/>
    <property type="evidence" value="ECO:0007669"/>
    <property type="project" value="UniProtKB-KW"/>
</dbReference>
<comment type="catalytic activity">
    <reaction evidence="1 9 10">
        <text>D-alanyl-D-alanine + H2O = 2 D-alanine</text>
        <dbReference type="Rhea" id="RHEA:20661"/>
        <dbReference type="ChEBI" id="CHEBI:15377"/>
        <dbReference type="ChEBI" id="CHEBI:57416"/>
        <dbReference type="ChEBI" id="CHEBI:57822"/>
        <dbReference type="EC" id="3.4.13.22"/>
    </reaction>
</comment>
<dbReference type="SUPFAM" id="SSF55166">
    <property type="entry name" value="Hedgehog/DD-peptidase"/>
    <property type="match status" value="1"/>
</dbReference>
<dbReference type="Pfam" id="PF01427">
    <property type="entry name" value="Peptidase_M15"/>
    <property type="match status" value="1"/>
</dbReference>
<name>A0A1H6B5V0_9SPHI</name>
<dbReference type="CDD" id="cd14817">
    <property type="entry name" value="D-Ala-D-Ala_dipeptidase_VanX"/>
    <property type="match status" value="1"/>
</dbReference>
<evidence type="ECO:0000256" key="5">
    <source>
        <dbReference type="ARBA" id="ARBA00022833"/>
    </source>
</evidence>
<evidence type="ECO:0000256" key="2">
    <source>
        <dbReference type="ARBA" id="ARBA00022670"/>
    </source>
</evidence>
<keyword evidence="5 9" id="KW-0862">Zinc</keyword>
<feature type="site" description="Transition state stabilizer" evidence="9">
    <location>
        <position position="96"/>
    </location>
</feature>